<gene>
    <name evidence="2" type="ORF">CRE_08494</name>
</gene>
<dbReference type="RefSeq" id="XP_003095876.2">
    <property type="nucleotide sequence ID" value="XM_003095828.2"/>
</dbReference>
<feature type="domain" description="F-box" evidence="1">
    <location>
        <begin position="1"/>
        <end position="45"/>
    </location>
</feature>
<dbReference type="PANTHER" id="PTHR21503:SF8">
    <property type="entry name" value="F-BOX ASSOCIATED DOMAIN-CONTAINING PROTEIN-RELATED"/>
    <property type="match status" value="1"/>
</dbReference>
<dbReference type="PANTHER" id="PTHR21503">
    <property type="entry name" value="F-BOX-CONTAINING HYPOTHETICAL PROTEIN C.ELEGANS"/>
    <property type="match status" value="1"/>
</dbReference>
<dbReference type="KEGG" id="crq:GCK72_023018"/>
<accession>E3N6X7</accession>
<name>E3N6X7_CAERE</name>
<evidence type="ECO:0000313" key="2">
    <source>
        <dbReference type="EMBL" id="EFO88296.1"/>
    </source>
</evidence>
<organism evidence="3">
    <name type="scientific">Caenorhabditis remanei</name>
    <name type="common">Caenorhabditis vulgaris</name>
    <dbReference type="NCBI Taxonomy" id="31234"/>
    <lineage>
        <taxon>Eukaryota</taxon>
        <taxon>Metazoa</taxon>
        <taxon>Ecdysozoa</taxon>
        <taxon>Nematoda</taxon>
        <taxon>Chromadorea</taxon>
        <taxon>Rhabditida</taxon>
        <taxon>Rhabditina</taxon>
        <taxon>Rhabditomorpha</taxon>
        <taxon>Rhabditoidea</taxon>
        <taxon>Rhabditidae</taxon>
        <taxon>Peloderinae</taxon>
        <taxon>Caenorhabditis</taxon>
    </lineage>
</organism>
<dbReference type="GeneID" id="9808033"/>
<protein>
    <recommendedName>
        <fullName evidence="1">F-box domain-containing protein</fullName>
    </recommendedName>
</protein>
<keyword evidence="3" id="KW-1185">Reference proteome</keyword>
<evidence type="ECO:0000313" key="3">
    <source>
        <dbReference type="Proteomes" id="UP000008281"/>
    </source>
</evidence>
<dbReference type="HOGENOM" id="CLU_040220_3_1_1"/>
<dbReference type="PROSITE" id="PS50181">
    <property type="entry name" value="FBOX"/>
    <property type="match status" value="1"/>
</dbReference>
<dbReference type="OrthoDB" id="5909820at2759"/>
<dbReference type="EMBL" id="DS268543">
    <property type="protein sequence ID" value="EFO88296.1"/>
    <property type="molecule type" value="Genomic_DNA"/>
</dbReference>
<evidence type="ECO:0000259" key="1">
    <source>
        <dbReference type="PROSITE" id="PS50181"/>
    </source>
</evidence>
<dbReference type="Proteomes" id="UP000008281">
    <property type="component" value="Unassembled WGS sequence"/>
</dbReference>
<dbReference type="CTD" id="9808033"/>
<dbReference type="InParanoid" id="E3N6X7"/>
<reference evidence="2" key="1">
    <citation type="submission" date="2007-07" db="EMBL/GenBank/DDBJ databases">
        <title>PCAP assembly of the Caenorhabditis remanei genome.</title>
        <authorList>
            <consortium name="The Caenorhabditis remanei Sequencing Consortium"/>
            <person name="Wilson R.K."/>
        </authorList>
    </citation>
    <scope>NUCLEOTIDE SEQUENCE [LARGE SCALE GENOMIC DNA]</scope>
    <source>
        <strain evidence="2">PB4641</strain>
    </source>
</reference>
<dbReference type="InterPro" id="IPR001810">
    <property type="entry name" value="F-box_dom"/>
</dbReference>
<proteinExistence type="predicted"/>
<dbReference type="AlphaFoldDB" id="E3N6X7"/>
<sequence length="352" mass="40893">MKLLKLPFLVQTVIFNQLDFDDVFLLSLTSTKMLIVLQMVSWKHIKAISYKARRTHTSVFAVKSQEDSPKMLELRPSMAMSKETQQSVRCSEYNMTYYWSSDTNILVITFNEKTMVPTVQFVHQHISSLFGSHLQHGCTLLSYDLMFLPAILPITSNVLISHLVMVPTLLDAFISKMENQEYLTMKNQMRDLPLFNVKFISCKHLSFINVYTLAPEILSRFEGQTVVMYNAIMEDATIVKFVANWQKGNFAPNLKFLKLYLNFSHLFHPAAITNSLQIKTFSHSKRPPCFQYPVKNYFGAEETLLKHDLVVTTYVVRETDKVVASISFSEDRFDFCVWEWNETQMKEMGYIE</sequence>